<dbReference type="Pfam" id="PF06119">
    <property type="entry name" value="NIDO"/>
    <property type="match status" value="1"/>
</dbReference>
<dbReference type="AlphaFoldDB" id="A0A3B4D6M4"/>
<evidence type="ECO:0000259" key="1">
    <source>
        <dbReference type="PROSITE" id="PS51220"/>
    </source>
</evidence>
<dbReference type="PROSITE" id="PS51220">
    <property type="entry name" value="NIDO"/>
    <property type="match status" value="1"/>
</dbReference>
<dbReference type="PANTHER" id="PTHR46160">
    <property type="entry name" value="ALPHA-TECTORIN-RELATED"/>
    <property type="match status" value="1"/>
</dbReference>
<evidence type="ECO:0000313" key="3">
    <source>
        <dbReference type="Proteomes" id="UP001501920"/>
    </source>
</evidence>
<evidence type="ECO:0000313" key="2">
    <source>
        <dbReference type="Ensembl" id="ENSPNAP00000019155.2"/>
    </source>
</evidence>
<dbReference type="Proteomes" id="UP001501920">
    <property type="component" value="Chromosome 1"/>
</dbReference>
<dbReference type="GO" id="GO:0007160">
    <property type="term" value="P:cell-matrix adhesion"/>
    <property type="evidence" value="ECO:0007669"/>
    <property type="project" value="InterPro"/>
</dbReference>
<dbReference type="Ensembl" id="ENSPNAT00000028799.2">
    <property type="protein sequence ID" value="ENSPNAP00000019155.2"/>
    <property type="gene ID" value="ENSPNAG00000025683.2"/>
</dbReference>
<protein>
    <recommendedName>
        <fullName evidence="1">NIDO domain-containing protein</fullName>
    </recommendedName>
</protein>
<organism evidence="2 3">
    <name type="scientific">Pygocentrus nattereri</name>
    <name type="common">Red-bellied piranha</name>
    <dbReference type="NCBI Taxonomy" id="42514"/>
    <lineage>
        <taxon>Eukaryota</taxon>
        <taxon>Metazoa</taxon>
        <taxon>Chordata</taxon>
        <taxon>Craniata</taxon>
        <taxon>Vertebrata</taxon>
        <taxon>Euteleostomi</taxon>
        <taxon>Actinopterygii</taxon>
        <taxon>Neopterygii</taxon>
        <taxon>Teleostei</taxon>
        <taxon>Ostariophysi</taxon>
        <taxon>Characiformes</taxon>
        <taxon>Characoidei</taxon>
        <taxon>Pygocentrus</taxon>
    </lineage>
</organism>
<sequence>VCVLIITVCHNIYIFNHFYPYGVGPGDTVNAQSDDDGSSAISLLRPFVFFGKFYNTTYVNNNGHLTFDQPWSSNSPYRFPAHRGRDLIAPFWTDLDNRISGVISYKQYSSGSVLTQATQNINQYFPQLQFTATSVLVATWDRVPYYGENTFQAVLISDGQLSFILMNYGQIFPIISDVQAGYDTDDSSNYFSIPGSFQNNYSVFTYSSNVNVTGRWAFRVDHAHSPAPSLKHAVLLLSSIAAKIFNAEPAPFLVTPTTTHLITSSFTFKGRAPTSCLRFSFKQSSLFCGFNDCDVYI</sequence>
<accession>A0A3B4D6M4</accession>
<reference evidence="2" key="3">
    <citation type="submission" date="2025-09" db="UniProtKB">
        <authorList>
            <consortium name="Ensembl"/>
        </authorList>
    </citation>
    <scope>IDENTIFICATION</scope>
</reference>
<dbReference type="GeneTree" id="ENSGT00940000164679"/>
<dbReference type="SMART" id="SM00539">
    <property type="entry name" value="NIDO"/>
    <property type="match status" value="1"/>
</dbReference>
<feature type="domain" description="NIDO" evidence="1">
    <location>
        <begin position="90"/>
        <end position="223"/>
    </location>
</feature>
<name>A0A3B4D6M4_PYGNA</name>
<dbReference type="InterPro" id="IPR003886">
    <property type="entry name" value="NIDO_dom"/>
</dbReference>
<keyword evidence="3" id="KW-1185">Reference proteome</keyword>
<reference evidence="2" key="2">
    <citation type="submission" date="2025-08" db="UniProtKB">
        <authorList>
            <consortium name="Ensembl"/>
        </authorList>
    </citation>
    <scope>IDENTIFICATION</scope>
</reference>
<dbReference type="OMA" id="WLFQVDK"/>
<reference evidence="2 3" key="1">
    <citation type="submission" date="2020-10" db="EMBL/GenBank/DDBJ databases">
        <title>Pygocentrus nattereri (red-bellied piranha) genome, fPygNat1, primary haplotype.</title>
        <authorList>
            <person name="Myers G."/>
            <person name="Meyer A."/>
            <person name="Karagic N."/>
            <person name="Pippel M."/>
            <person name="Winkler S."/>
            <person name="Tracey A."/>
            <person name="Wood J."/>
            <person name="Formenti G."/>
            <person name="Howe K."/>
            <person name="Fedrigo O."/>
            <person name="Jarvis E.D."/>
        </authorList>
    </citation>
    <scope>NUCLEOTIDE SEQUENCE [LARGE SCALE GENOMIC DNA]</scope>
</reference>
<dbReference type="InterPro" id="IPR052749">
    <property type="entry name" value="Alpha-tectorin"/>
</dbReference>
<dbReference type="STRING" id="42514.ENSPNAP00000019155"/>
<dbReference type="PANTHER" id="PTHR46160:SF9">
    <property type="entry name" value="PROTEIN PRY2-RELATED"/>
    <property type="match status" value="1"/>
</dbReference>
<proteinExistence type="predicted"/>